<organism evidence="4">
    <name type="scientific">marine sediment metagenome</name>
    <dbReference type="NCBI Taxonomy" id="412755"/>
    <lineage>
        <taxon>unclassified sequences</taxon>
        <taxon>metagenomes</taxon>
        <taxon>ecological metagenomes</taxon>
    </lineage>
</organism>
<evidence type="ECO:0000256" key="1">
    <source>
        <dbReference type="ARBA" id="ARBA00011073"/>
    </source>
</evidence>
<accession>X1LT76</accession>
<dbReference type="InterPro" id="IPR022398">
    <property type="entry name" value="Peptidase_S8_His-AS"/>
</dbReference>
<feature type="non-terminal residue" evidence="4">
    <location>
        <position position="1"/>
    </location>
</feature>
<comment type="caution">
    <text evidence="4">The sequence shown here is derived from an EMBL/GenBank/DDBJ whole genome shotgun (WGS) entry which is preliminary data.</text>
</comment>
<dbReference type="Pfam" id="PF00082">
    <property type="entry name" value="Peptidase_S8"/>
    <property type="match status" value="1"/>
</dbReference>
<dbReference type="Gene3D" id="3.40.50.200">
    <property type="entry name" value="Peptidase S8/S53 domain"/>
    <property type="match status" value="1"/>
</dbReference>
<evidence type="ECO:0000259" key="3">
    <source>
        <dbReference type="Pfam" id="PF00082"/>
    </source>
</evidence>
<dbReference type="InterPro" id="IPR000209">
    <property type="entry name" value="Peptidase_S8/S53_dom"/>
</dbReference>
<evidence type="ECO:0000256" key="2">
    <source>
        <dbReference type="SAM" id="MobiDB-lite"/>
    </source>
</evidence>
<dbReference type="InterPro" id="IPR050131">
    <property type="entry name" value="Peptidase_S8_subtilisin-like"/>
</dbReference>
<proteinExistence type="inferred from homology"/>
<dbReference type="PANTHER" id="PTHR43806:SF65">
    <property type="entry name" value="SERINE PROTEASE APRX"/>
    <property type="match status" value="1"/>
</dbReference>
<name>X1LT76_9ZZZZ</name>
<comment type="similarity">
    <text evidence="1">Belongs to the peptidase S8 family.</text>
</comment>
<dbReference type="SUPFAM" id="SSF52743">
    <property type="entry name" value="Subtilisin-like"/>
    <property type="match status" value="1"/>
</dbReference>
<gene>
    <name evidence="4" type="ORF">S06H3_19383</name>
</gene>
<protein>
    <recommendedName>
        <fullName evidence="3">Peptidase S8/S53 domain-containing protein</fullName>
    </recommendedName>
</protein>
<feature type="non-terminal residue" evidence="4">
    <location>
        <position position="296"/>
    </location>
</feature>
<dbReference type="EMBL" id="BARV01009920">
    <property type="protein sequence ID" value="GAI05605.1"/>
    <property type="molecule type" value="Genomic_DNA"/>
</dbReference>
<dbReference type="PROSITE" id="PS00137">
    <property type="entry name" value="SUBTILASE_HIS"/>
    <property type="match status" value="1"/>
</dbReference>
<sequence length="296" mass="30124">PDLKGRVAAVQDFTGEGPNDRHGHGTHCASIAAGSGAASGGEYRGAAPEASIYSAKVLGSDGLGMMSDVMAGIEWAHDQGVHVVSLSLGSSGSDDSTDALGETCDAVVDEGIVVCVAAGNEGPNPGTICTPGSARKVITVGAATEEDQVATFSSRGPTADGRPKPDVVLPGVGIIGARARGTGMGTIVNQYYSSAHESHYGDDLGSRPGGQSVEKWAHGIGPPQKVQSGWGSPSDLETGQHSSDRGLSVDLEGYPEGALPGAWLQPHQESLAQRRYVLNTEVTKSLQGLTGQLAAE</sequence>
<dbReference type="PROSITE" id="PS51892">
    <property type="entry name" value="SUBTILASE"/>
    <property type="match status" value="1"/>
</dbReference>
<reference evidence="4" key="1">
    <citation type="journal article" date="2014" name="Front. Microbiol.">
        <title>High frequency of phylogenetically diverse reductive dehalogenase-homologous genes in deep subseafloor sedimentary metagenomes.</title>
        <authorList>
            <person name="Kawai M."/>
            <person name="Futagami T."/>
            <person name="Toyoda A."/>
            <person name="Takaki Y."/>
            <person name="Nishi S."/>
            <person name="Hori S."/>
            <person name="Arai W."/>
            <person name="Tsubouchi T."/>
            <person name="Morono Y."/>
            <person name="Uchiyama I."/>
            <person name="Ito T."/>
            <person name="Fujiyama A."/>
            <person name="Inagaki F."/>
            <person name="Takami H."/>
        </authorList>
    </citation>
    <scope>NUCLEOTIDE SEQUENCE</scope>
    <source>
        <strain evidence="4">Expedition CK06-06</strain>
    </source>
</reference>
<dbReference type="PANTHER" id="PTHR43806">
    <property type="entry name" value="PEPTIDASE S8"/>
    <property type="match status" value="1"/>
</dbReference>
<feature type="compositionally biased region" description="Polar residues" evidence="2">
    <location>
        <begin position="225"/>
        <end position="241"/>
    </location>
</feature>
<feature type="domain" description="Peptidase S8/S53" evidence="3">
    <location>
        <begin position="16"/>
        <end position="186"/>
    </location>
</feature>
<dbReference type="InterPro" id="IPR036852">
    <property type="entry name" value="Peptidase_S8/S53_dom_sf"/>
</dbReference>
<feature type="region of interest" description="Disordered" evidence="2">
    <location>
        <begin position="221"/>
        <end position="252"/>
    </location>
</feature>
<dbReference type="GO" id="GO:0004252">
    <property type="term" value="F:serine-type endopeptidase activity"/>
    <property type="evidence" value="ECO:0007669"/>
    <property type="project" value="InterPro"/>
</dbReference>
<dbReference type="GO" id="GO:0006508">
    <property type="term" value="P:proteolysis"/>
    <property type="evidence" value="ECO:0007669"/>
    <property type="project" value="InterPro"/>
</dbReference>
<dbReference type="AlphaFoldDB" id="X1LT76"/>
<evidence type="ECO:0000313" key="4">
    <source>
        <dbReference type="EMBL" id="GAI05605.1"/>
    </source>
</evidence>